<evidence type="ECO:0000256" key="4">
    <source>
        <dbReference type="ARBA" id="ARBA00022884"/>
    </source>
</evidence>
<proteinExistence type="inferred from homology"/>
<reference evidence="11 12" key="1">
    <citation type="journal article" date="2015" name="Genome Announc.">
        <title>Expanding the biotechnology potential of lactobacilli through comparative genomics of 213 strains and associated genera.</title>
        <authorList>
            <person name="Sun Z."/>
            <person name="Harris H.M."/>
            <person name="McCann A."/>
            <person name="Guo C."/>
            <person name="Argimon S."/>
            <person name="Zhang W."/>
            <person name="Yang X."/>
            <person name="Jeffery I.B."/>
            <person name="Cooney J.C."/>
            <person name="Kagawa T.F."/>
            <person name="Liu W."/>
            <person name="Song Y."/>
            <person name="Salvetti E."/>
            <person name="Wrobel A."/>
            <person name="Rasinkangas P."/>
            <person name="Parkhill J."/>
            <person name="Rea M.C."/>
            <person name="O'Sullivan O."/>
            <person name="Ritari J."/>
            <person name="Douillard F.P."/>
            <person name="Paul Ross R."/>
            <person name="Yang R."/>
            <person name="Briner A.E."/>
            <person name="Felis G.E."/>
            <person name="de Vos W.M."/>
            <person name="Barrangou R."/>
            <person name="Klaenhammer T.R."/>
            <person name="Caufield P.W."/>
            <person name="Cui Y."/>
            <person name="Zhang H."/>
            <person name="O'Toole P.W."/>
        </authorList>
    </citation>
    <scope>NUCLEOTIDE SEQUENCE [LARGE SCALE GENOMIC DNA]</scope>
    <source>
        <strain evidence="11 12">DSM 22696</strain>
    </source>
</reference>
<dbReference type="Gene3D" id="3.40.5.10">
    <property type="entry name" value="Ribosomal protein L9, N-terminal domain"/>
    <property type="match status" value="1"/>
</dbReference>
<dbReference type="GO" id="GO:0003735">
    <property type="term" value="F:structural constituent of ribosome"/>
    <property type="evidence" value="ECO:0007669"/>
    <property type="project" value="InterPro"/>
</dbReference>
<keyword evidence="6 8" id="KW-0687">Ribonucleoprotein</keyword>
<evidence type="ECO:0000256" key="3">
    <source>
        <dbReference type="ARBA" id="ARBA00022730"/>
    </source>
</evidence>
<keyword evidence="5 8" id="KW-0689">Ribosomal protein</keyword>
<organism evidence="11 12">
    <name type="scientific">Furfurilactobacillus siliginis</name>
    <dbReference type="NCBI Taxonomy" id="348151"/>
    <lineage>
        <taxon>Bacteria</taxon>
        <taxon>Bacillati</taxon>
        <taxon>Bacillota</taxon>
        <taxon>Bacilli</taxon>
        <taxon>Lactobacillales</taxon>
        <taxon>Lactobacillaceae</taxon>
        <taxon>Furfurilactobacillus</taxon>
    </lineage>
</organism>
<dbReference type="Pfam" id="PF01281">
    <property type="entry name" value="Ribosomal_L9_N"/>
    <property type="match status" value="1"/>
</dbReference>
<evidence type="ECO:0000256" key="8">
    <source>
        <dbReference type="HAMAP-Rule" id="MF_00503"/>
    </source>
</evidence>
<dbReference type="GO" id="GO:0019843">
    <property type="term" value="F:rRNA binding"/>
    <property type="evidence" value="ECO:0007669"/>
    <property type="project" value="UniProtKB-UniRule"/>
</dbReference>
<comment type="similarity">
    <text evidence="2 8">Belongs to the bacterial ribosomal protein bL9 family.</text>
</comment>
<keyword evidence="12" id="KW-1185">Reference proteome</keyword>
<dbReference type="InterPro" id="IPR009027">
    <property type="entry name" value="Ribosomal_bL9/RNase_H1_N"/>
</dbReference>
<keyword evidence="4 8" id="KW-0694">RNA-binding</keyword>
<dbReference type="InterPro" id="IPR020069">
    <property type="entry name" value="Ribosomal_bL9_C"/>
</dbReference>
<protein>
    <recommendedName>
        <fullName evidence="7 8">Large ribosomal subunit protein bL9</fullName>
    </recommendedName>
</protein>
<feature type="domain" description="Ribosomal protein L9" evidence="9">
    <location>
        <begin position="13"/>
        <end position="40"/>
    </location>
</feature>
<dbReference type="Proteomes" id="UP000051139">
    <property type="component" value="Unassembled WGS sequence"/>
</dbReference>
<sequence>MKVIFTQDVRGRGKRGEVKDVPDGYAQNFLIKTGKAKAATASALSQLQGQQRAEAREEATELAEAQALKARLEADETVVEIKAKAGADSRLFGSIPSKQIAQALAQQFDLKLDKHKIELPDPIRALGYTNVPVKLHSQVTAKIRVHVVEQ</sequence>
<evidence type="ECO:0000259" key="9">
    <source>
        <dbReference type="PROSITE" id="PS00651"/>
    </source>
</evidence>
<dbReference type="PROSITE" id="PS00651">
    <property type="entry name" value="RIBOSOMAL_L9"/>
    <property type="match status" value="1"/>
</dbReference>
<dbReference type="InterPro" id="IPR000244">
    <property type="entry name" value="Ribosomal_bL9"/>
</dbReference>
<dbReference type="SUPFAM" id="SSF55653">
    <property type="entry name" value="Ribosomal protein L9 C-domain"/>
    <property type="match status" value="1"/>
</dbReference>
<dbReference type="HAMAP" id="MF_00503">
    <property type="entry name" value="Ribosomal_bL9"/>
    <property type="match status" value="1"/>
</dbReference>
<dbReference type="GO" id="GO:1990904">
    <property type="term" value="C:ribonucleoprotein complex"/>
    <property type="evidence" value="ECO:0007669"/>
    <property type="project" value="UniProtKB-KW"/>
</dbReference>
<dbReference type="PATRIC" id="fig|348151.3.peg.280"/>
<dbReference type="Proteomes" id="UP000321429">
    <property type="component" value="Unassembled WGS sequence"/>
</dbReference>
<dbReference type="InterPro" id="IPR036791">
    <property type="entry name" value="Ribosomal_bL9_C_sf"/>
</dbReference>
<evidence type="ECO:0000313" key="12">
    <source>
        <dbReference type="Proteomes" id="UP000051139"/>
    </source>
</evidence>
<evidence type="ECO:0000313" key="13">
    <source>
        <dbReference type="Proteomes" id="UP000321429"/>
    </source>
</evidence>
<evidence type="ECO:0000313" key="11">
    <source>
        <dbReference type="EMBL" id="KRN97345.1"/>
    </source>
</evidence>
<evidence type="ECO:0000256" key="2">
    <source>
        <dbReference type="ARBA" id="ARBA00010605"/>
    </source>
</evidence>
<dbReference type="STRING" id="348151.IV55_GL000274"/>
<dbReference type="GO" id="GO:0005840">
    <property type="term" value="C:ribosome"/>
    <property type="evidence" value="ECO:0007669"/>
    <property type="project" value="UniProtKB-KW"/>
</dbReference>
<name>A0A0R2L7D4_9LACO</name>
<dbReference type="EMBL" id="BJUD01000026">
    <property type="protein sequence ID" value="GEK28981.1"/>
    <property type="molecule type" value="Genomic_DNA"/>
</dbReference>
<dbReference type="NCBIfam" id="TIGR00158">
    <property type="entry name" value="L9"/>
    <property type="match status" value="1"/>
</dbReference>
<accession>A0A0R2L7D4</accession>
<comment type="function">
    <text evidence="1 8">Binds to the 23S rRNA.</text>
</comment>
<dbReference type="InterPro" id="IPR020594">
    <property type="entry name" value="Ribosomal_bL9_bac/chp"/>
</dbReference>
<dbReference type="Gene3D" id="3.10.430.100">
    <property type="entry name" value="Ribosomal protein L9, C-terminal domain"/>
    <property type="match status" value="1"/>
</dbReference>
<evidence type="ECO:0000256" key="6">
    <source>
        <dbReference type="ARBA" id="ARBA00023274"/>
    </source>
</evidence>
<reference evidence="10 13" key="2">
    <citation type="submission" date="2019-07" db="EMBL/GenBank/DDBJ databases">
        <title>Whole genome shotgun sequence of Lactobacillus siliginis NBRC 101315.</title>
        <authorList>
            <person name="Hosoyama A."/>
            <person name="Uohara A."/>
            <person name="Ohji S."/>
            <person name="Ichikawa N."/>
        </authorList>
    </citation>
    <scope>NUCLEOTIDE SEQUENCE [LARGE SCALE GENOMIC DNA]</scope>
    <source>
        <strain evidence="10 13">NBRC 101315</strain>
    </source>
</reference>
<dbReference type="AlphaFoldDB" id="A0A0R2L7D4"/>
<evidence type="ECO:0000256" key="1">
    <source>
        <dbReference type="ARBA" id="ARBA00003058"/>
    </source>
</evidence>
<evidence type="ECO:0000256" key="5">
    <source>
        <dbReference type="ARBA" id="ARBA00022980"/>
    </source>
</evidence>
<dbReference type="SUPFAM" id="SSF55658">
    <property type="entry name" value="L9 N-domain-like"/>
    <property type="match status" value="1"/>
</dbReference>
<comment type="caution">
    <text evidence="11">The sequence shown here is derived from an EMBL/GenBank/DDBJ whole genome shotgun (WGS) entry which is preliminary data.</text>
</comment>
<evidence type="ECO:0000313" key="10">
    <source>
        <dbReference type="EMBL" id="GEK28981.1"/>
    </source>
</evidence>
<dbReference type="EMBL" id="JQCB01000001">
    <property type="protein sequence ID" value="KRN97345.1"/>
    <property type="molecule type" value="Genomic_DNA"/>
</dbReference>
<dbReference type="PANTHER" id="PTHR21368">
    <property type="entry name" value="50S RIBOSOMAL PROTEIN L9"/>
    <property type="match status" value="1"/>
</dbReference>
<gene>
    <name evidence="8 10" type="primary">rplI</name>
    <name evidence="11" type="ORF">IV55_GL000274</name>
    <name evidence="10" type="ORF">LSI01_12920</name>
</gene>
<evidence type="ECO:0000256" key="7">
    <source>
        <dbReference type="ARBA" id="ARBA00035292"/>
    </source>
</evidence>
<dbReference type="GO" id="GO:0006412">
    <property type="term" value="P:translation"/>
    <property type="evidence" value="ECO:0007669"/>
    <property type="project" value="UniProtKB-UniRule"/>
</dbReference>
<dbReference type="RefSeq" id="WP_057808596.1">
    <property type="nucleotide sequence ID" value="NZ_BJUD01000026.1"/>
</dbReference>
<dbReference type="FunFam" id="3.40.5.10:FF:000002">
    <property type="entry name" value="50S ribosomal protein L9"/>
    <property type="match status" value="1"/>
</dbReference>
<dbReference type="InterPro" id="IPR020070">
    <property type="entry name" value="Ribosomal_bL9_N"/>
</dbReference>
<keyword evidence="3 8" id="KW-0699">rRNA-binding</keyword>
<dbReference type="OrthoDB" id="9788336at2"/>
<dbReference type="FunFam" id="3.10.430.100:FF:000002">
    <property type="entry name" value="50S ribosomal protein L9"/>
    <property type="match status" value="1"/>
</dbReference>
<dbReference type="InterPro" id="IPR036935">
    <property type="entry name" value="Ribosomal_bL9_N_sf"/>
</dbReference>
<dbReference type="Pfam" id="PF03948">
    <property type="entry name" value="Ribosomal_L9_C"/>
    <property type="match status" value="1"/>
</dbReference>